<dbReference type="SUPFAM" id="SSF52540">
    <property type="entry name" value="P-loop containing nucleoside triphosphate hydrolases"/>
    <property type="match status" value="1"/>
</dbReference>
<dbReference type="Gene3D" id="3.40.50.300">
    <property type="entry name" value="P-loop containing nucleotide triphosphate hydrolases"/>
    <property type="match status" value="1"/>
</dbReference>
<dbReference type="InterPro" id="IPR006083">
    <property type="entry name" value="PRK/URK"/>
</dbReference>
<keyword evidence="3" id="KW-1185">Reference proteome</keyword>
<dbReference type="Proteomes" id="UP001151002">
    <property type="component" value="Unassembled WGS sequence"/>
</dbReference>
<dbReference type="InterPro" id="IPR027417">
    <property type="entry name" value="P-loop_NTPase"/>
</dbReference>
<evidence type="ECO:0000313" key="2">
    <source>
        <dbReference type="EMBL" id="MCY1145100.1"/>
    </source>
</evidence>
<reference evidence="2" key="1">
    <citation type="submission" date="2022-11" db="EMBL/GenBank/DDBJ databases">
        <authorList>
            <person name="Somphong A."/>
            <person name="Phongsopitanun W."/>
        </authorList>
    </citation>
    <scope>NUCLEOTIDE SEQUENCE</scope>
    <source>
        <strain evidence="2">Pm04-4</strain>
    </source>
</reference>
<sequence>MISGSREKLLTDLADLVALVEPPHPIRVAIDGRPASGKTTLADELAVVLRARGRPVIQTSIDNFLRPRAERYRRGEFTIESNYHDSFDFEALHRVLLNPLGPGGDLRYQPTIRDRVTDVPLNPPWQTAHPDAVLLFDGVFLMRPELNNHWDLRLLVSTTFEVTLARAKIRDQAEYGSVAVVERRFRHRYHPSQQHYLDTVDPASRADAVIHNDDPAHPTWTIRRP</sequence>
<dbReference type="RefSeq" id="WP_267569688.1">
    <property type="nucleotide sequence ID" value="NZ_JAPNTZ010000023.1"/>
</dbReference>
<accession>A0ABT4BEX8</accession>
<dbReference type="PANTHER" id="PTHR10285">
    <property type="entry name" value="URIDINE KINASE"/>
    <property type="match status" value="1"/>
</dbReference>
<proteinExistence type="predicted"/>
<gene>
    <name evidence="2" type="ORF">OWR29_44475</name>
</gene>
<keyword evidence="2" id="KW-0418">Kinase</keyword>
<name>A0ABT4BEX8_9ACTN</name>
<dbReference type="GO" id="GO:0016301">
    <property type="term" value="F:kinase activity"/>
    <property type="evidence" value="ECO:0007669"/>
    <property type="project" value="UniProtKB-KW"/>
</dbReference>
<protein>
    <submittedName>
        <fullName evidence="2">Uridylate kinase</fullName>
    </submittedName>
</protein>
<evidence type="ECO:0000259" key="1">
    <source>
        <dbReference type="Pfam" id="PF00485"/>
    </source>
</evidence>
<organism evidence="2 3">
    <name type="scientific">Paractinoplanes pyxinae</name>
    <dbReference type="NCBI Taxonomy" id="2997416"/>
    <lineage>
        <taxon>Bacteria</taxon>
        <taxon>Bacillati</taxon>
        <taxon>Actinomycetota</taxon>
        <taxon>Actinomycetes</taxon>
        <taxon>Micromonosporales</taxon>
        <taxon>Micromonosporaceae</taxon>
        <taxon>Paractinoplanes</taxon>
    </lineage>
</organism>
<evidence type="ECO:0000313" key="3">
    <source>
        <dbReference type="Proteomes" id="UP001151002"/>
    </source>
</evidence>
<feature type="domain" description="Phosphoribulokinase/uridine kinase" evidence="1">
    <location>
        <begin position="28"/>
        <end position="210"/>
    </location>
</feature>
<dbReference type="Pfam" id="PF00485">
    <property type="entry name" value="PRK"/>
    <property type="match status" value="1"/>
</dbReference>
<keyword evidence="2" id="KW-0808">Transferase</keyword>
<comment type="caution">
    <text evidence="2">The sequence shown here is derived from an EMBL/GenBank/DDBJ whole genome shotgun (WGS) entry which is preliminary data.</text>
</comment>
<dbReference type="EMBL" id="JAPNTZ010000023">
    <property type="protein sequence ID" value="MCY1145100.1"/>
    <property type="molecule type" value="Genomic_DNA"/>
</dbReference>